<dbReference type="InterPro" id="IPR014839">
    <property type="entry name" value="Crt10"/>
</dbReference>
<feature type="region of interest" description="Disordered" evidence="1">
    <location>
        <begin position="605"/>
        <end position="673"/>
    </location>
</feature>
<evidence type="ECO:0000313" key="3">
    <source>
        <dbReference type="Proteomes" id="UP001215712"/>
    </source>
</evidence>
<feature type="compositionally biased region" description="Basic and acidic residues" evidence="1">
    <location>
        <begin position="384"/>
        <end position="406"/>
    </location>
</feature>
<evidence type="ECO:0000313" key="2">
    <source>
        <dbReference type="EMBL" id="KAJ5712679.1"/>
    </source>
</evidence>
<feature type="compositionally biased region" description="Basic and acidic residues" evidence="1">
    <location>
        <begin position="631"/>
        <end position="662"/>
    </location>
</feature>
<sequence length="731" mass="83829">MSVLSDEESDEELFLIETRPKIHALNLESEDERFSAKDDRLGPPVAAWRSNLAASSQRRNLIFVAHGADIYAWIPHGPHQTLGTQPAMIINPVMKNPRAAGYIDRTAPHTINNILVDDLGRDEVLLLATDSGNICAYHVEAIYSTIMRCTSAGYKRPYSGSEVNPFFVENVGMSAWGLAMHKFARLIAISSNTRQITVFAFALVDPTSIKSDDQSQPSINQTTETVDDDWVKIECQRDLRKLRKSMPGNHRSKNLRLTYRGHLDNIPCVSFANFDLDANGEWMVSTDITNRVIIWRIWDFLSPFEIYYPGHPYNNPPQRGWTVLPLDPLLDVSRAIEDVYDASQVFDPDYQQIPDASDEEVDHDLPVEIFSSFKDDQAALKQDEVGYQAKRDNNRSENGIKSEKKNGSRHITREQPPLATMIDKDNQHYRVRPDLYHVSAFDQQPDLEALKARPVHPKSPSFFPVIHFSEHHISLAPYPLDSEYHILCKNSLFQRVFFEVEISTYCDRFNMVKYIPDLGIVVAASQKGRVAIISLTWQEKIGFGFRLDWIVPFKSQEAGNVRPKIPLLGLIVSPMPGYENPPDVPHIPQNIDPNDHLAFNYRNIDPEENDQTSSSSSFSRDKNSQHTHFHRPSDHSFPDSRFGPDTEQKSDPEEHESDKSMEDSDNDTPISKPINATHTVAEIHAQASRSFRPHEWWHGYHPSRHYRLLLLFYDHTVMSYEFWHDWKYTNK</sequence>
<dbReference type="Pfam" id="PF08728">
    <property type="entry name" value="CRT10"/>
    <property type="match status" value="2"/>
</dbReference>
<evidence type="ECO:0000256" key="1">
    <source>
        <dbReference type="SAM" id="MobiDB-lite"/>
    </source>
</evidence>
<dbReference type="Proteomes" id="UP001215712">
    <property type="component" value="Unassembled WGS sequence"/>
</dbReference>
<dbReference type="InterPro" id="IPR036322">
    <property type="entry name" value="WD40_repeat_dom_sf"/>
</dbReference>
<accession>A0AAD6HFY5</accession>
<gene>
    <name evidence="2" type="ORF">N7493_009147</name>
</gene>
<protein>
    <submittedName>
        <fullName evidence="2">Uncharacterized protein</fullName>
    </submittedName>
</protein>
<keyword evidence="3" id="KW-1185">Reference proteome</keyword>
<organism evidence="2 3">
    <name type="scientific">Penicillium malachiteum</name>
    <dbReference type="NCBI Taxonomy" id="1324776"/>
    <lineage>
        <taxon>Eukaryota</taxon>
        <taxon>Fungi</taxon>
        <taxon>Dikarya</taxon>
        <taxon>Ascomycota</taxon>
        <taxon>Pezizomycotina</taxon>
        <taxon>Eurotiomycetes</taxon>
        <taxon>Eurotiomycetidae</taxon>
        <taxon>Eurotiales</taxon>
        <taxon>Aspergillaceae</taxon>
        <taxon>Penicillium</taxon>
    </lineage>
</organism>
<feature type="region of interest" description="Disordered" evidence="1">
    <location>
        <begin position="384"/>
        <end position="415"/>
    </location>
</feature>
<proteinExistence type="predicted"/>
<dbReference type="SUPFAM" id="SSF50978">
    <property type="entry name" value="WD40 repeat-like"/>
    <property type="match status" value="1"/>
</dbReference>
<name>A0AAD6HFY5_9EURO</name>
<reference evidence="2" key="1">
    <citation type="journal article" date="2023" name="IMA Fungus">
        <title>Comparative genomic study of the Penicillium genus elucidates a diverse pangenome and 15 lateral gene transfer events.</title>
        <authorList>
            <person name="Petersen C."/>
            <person name="Sorensen T."/>
            <person name="Nielsen M.R."/>
            <person name="Sondergaard T.E."/>
            <person name="Sorensen J.L."/>
            <person name="Fitzpatrick D.A."/>
            <person name="Frisvad J.C."/>
            <person name="Nielsen K.L."/>
        </authorList>
    </citation>
    <scope>NUCLEOTIDE SEQUENCE</scope>
    <source>
        <strain evidence="2">IBT 17514</strain>
    </source>
</reference>
<dbReference type="EMBL" id="JAQJAN010000013">
    <property type="protein sequence ID" value="KAJ5712679.1"/>
    <property type="molecule type" value="Genomic_DNA"/>
</dbReference>
<comment type="caution">
    <text evidence="2">The sequence shown here is derived from an EMBL/GenBank/DDBJ whole genome shotgun (WGS) entry which is preliminary data.</text>
</comment>
<reference evidence="2" key="2">
    <citation type="submission" date="2023-01" db="EMBL/GenBank/DDBJ databases">
        <authorList>
            <person name="Petersen C."/>
        </authorList>
    </citation>
    <scope>NUCLEOTIDE SEQUENCE</scope>
    <source>
        <strain evidence="2">IBT 17514</strain>
    </source>
</reference>
<dbReference type="AlphaFoldDB" id="A0AAD6HFY5"/>